<dbReference type="InterPro" id="IPR013320">
    <property type="entry name" value="ConA-like_dom_sf"/>
</dbReference>
<feature type="domain" description="F5/8 type C" evidence="4">
    <location>
        <begin position="797"/>
        <end position="950"/>
    </location>
</feature>
<keyword evidence="3" id="KW-0732">Signal</keyword>
<dbReference type="RefSeq" id="XP_065668417.1">
    <property type="nucleotide sequence ID" value="XM_065812345.1"/>
</dbReference>
<dbReference type="SUPFAM" id="SSF49899">
    <property type="entry name" value="Concanavalin A-like lectins/glucanases"/>
    <property type="match status" value="2"/>
</dbReference>
<evidence type="ECO:0000313" key="6">
    <source>
        <dbReference type="Proteomes" id="UP001652625"/>
    </source>
</evidence>
<dbReference type="Gene3D" id="2.60.120.200">
    <property type="match status" value="2"/>
</dbReference>
<dbReference type="SUPFAM" id="SSF82895">
    <property type="entry name" value="TSP-1 type 1 repeat"/>
    <property type="match status" value="2"/>
</dbReference>
<evidence type="ECO:0000256" key="3">
    <source>
        <dbReference type="SAM" id="SignalP"/>
    </source>
</evidence>
<feature type="region of interest" description="Disordered" evidence="2">
    <location>
        <begin position="2027"/>
        <end position="2047"/>
    </location>
</feature>
<dbReference type="Pfam" id="PF13385">
    <property type="entry name" value="Laminin_G_3"/>
    <property type="match status" value="2"/>
</dbReference>
<feature type="signal peptide" evidence="3">
    <location>
        <begin position="1"/>
        <end position="18"/>
    </location>
</feature>
<dbReference type="SMART" id="SM00209">
    <property type="entry name" value="TSP1"/>
    <property type="match status" value="2"/>
</dbReference>
<dbReference type="Gene3D" id="2.20.100.10">
    <property type="entry name" value="Thrombospondin type-1 (TSP1) repeat"/>
    <property type="match status" value="2"/>
</dbReference>
<dbReference type="SUPFAM" id="SSF49785">
    <property type="entry name" value="Galactose-binding domain-like"/>
    <property type="match status" value="3"/>
</dbReference>
<feature type="region of interest" description="Disordered" evidence="2">
    <location>
        <begin position="1469"/>
        <end position="1550"/>
    </location>
</feature>
<dbReference type="SMART" id="SM00308">
    <property type="entry name" value="LH2"/>
    <property type="match status" value="1"/>
</dbReference>
<evidence type="ECO:0000256" key="2">
    <source>
        <dbReference type="SAM" id="MobiDB-lite"/>
    </source>
</evidence>
<dbReference type="InterPro" id="IPR001024">
    <property type="entry name" value="PLAT/LH2_dom"/>
</dbReference>
<feature type="compositionally biased region" description="Polar residues" evidence="2">
    <location>
        <begin position="1485"/>
        <end position="1498"/>
    </location>
</feature>
<dbReference type="PROSITE" id="PS50092">
    <property type="entry name" value="TSP1"/>
    <property type="match status" value="2"/>
</dbReference>
<dbReference type="SMART" id="SM00231">
    <property type="entry name" value="FA58C"/>
    <property type="match status" value="3"/>
</dbReference>
<dbReference type="Gene3D" id="2.60.60.20">
    <property type="entry name" value="PLAT/LH2 domain"/>
    <property type="match status" value="1"/>
</dbReference>
<feature type="chain" id="PRO_5046883155" evidence="3">
    <location>
        <begin position="19"/>
        <end position="2047"/>
    </location>
</feature>
<evidence type="ECO:0000259" key="4">
    <source>
        <dbReference type="PROSITE" id="PS50022"/>
    </source>
</evidence>
<dbReference type="Pfam" id="PF00090">
    <property type="entry name" value="TSP_1"/>
    <property type="match status" value="2"/>
</dbReference>
<dbReference type="InterPro" id="IPR000884">
    <property type="entry name" value="TSP1_rpt"/>
</dbReference>
<sequence>MRWIVLFFSSLCVMLNNAHRYVVTTYTGDRFGAGTDARVFVKFYGTKGVSEEKELESSGRDNFERGQLDTFLIDIKKNIGSIKKAAIRHDNSWLGPGWYLEKVTVTSEDGDYYEFPVHKWLDKHQDDGMTNRELIPRPTSNVKKNDIETIQPLDCSWPQGVSNGLISDSQISASTSFNDLHLPYHARLGKIVPSSLGGWCPYKDDAVQYLQIDLAQVKKIAGVATQGMGLVDEWTTAYRVMYSNNSESNFKEYSENSETVKNFIGNDDQNGTVLHWLKKPFISRYVRISPLKWHGKGCLRAELYGCPVNGLLTEDSSKSSDLIQLPDSQTSDEPFQYEQHKSEEAISKGGMEYHETGDKHGGIPSAGHEPDDMPKATETQLTQSEAETLDVIPIVHLDFDEIHDNVVPDVSGHHNDAHLNHPIDIVMFSKSCERGLKINGGDLYFDGEFFINKPKSEITIAVWIKLFSNGGQHSIFDTIGGKDSIHKDGQFHFEVDRGRLRWFHRNEAKDVVFNVSSPLMVPAHIWTHCAATYSSLSGKATVFVNGKFGAEANGVGTLSQDWSGHAGIGRHKGLRVLNGEIDEFYIFAKALPPNKIELLMKRCSFETDCQKALGMQSKLIKDSQISASSTYNLHKPYYGRVNLASFFGDPARTAWCANKEDKNPYLEIELSEMTSLTGVATQGLSIFDNWVTSFLFCYSDNRAIWNCYKEKGYDKVFEANSDKNTVKHHYFHHPVDGKFVRIRPQSWYGNHLCMRAEVYGCAMDLLPDPYDSFGSLPIFMEDTEAQTRNEVSPKESCNNPLGVSNGEVDDMHLSASSSLDLIHFPYYGRLIRESIDQSDIKGCWCAHDVNLRQYIQADLGEVKTVTGIATQGYIAHDNWVASYRLGYSENENSLEWYRENDDERLFLGNVDRTSIVKHFLKHPIQARFVRINPRAWHGIHICMRFEIFGCQNDENNEASLSHSEIDDLFLRGDIHKDKDSNEQTGDYKHKIPPKKSNRVFDNDGIRLPHTPLKLNKVHKAPEDNALQRQLTPGVNLAKQILHTSYPKPKFNLHFFKNMSFSEPMIPSHKLPIKVASHTKPSHPQHKPSQPNNFLFHKPTQQKNVKNIFQLGDNIQQFSSLNDEMKQPLLQEFSNDNQMKPLLQEFENKKNIDDKKNKEKLIQNFFDNHLPNCKRNNFGDCKPVTDYYKNIPSNINIAAMFPRATNSFGLPQHLPMHHAPLINSAEVLTNFPELRENGITEEVLQSLAEHIPDLEKRIYAHFAMKNNMLLNHENNLLHQNNMWQQNDLEQSNLAFMKNYKDYLTYMNQETGPESEISAGLLPDQHRVNEAIVEPEMPYSNPWNTGSTQSFVEQTQTQQNLLNHQLQSENQPLFQNNHLFQDPQQYFSNNNQETFSKPYEFENPCTRSGGCNPIFPNVGLSEQYAFKNPLATPHSSNVYHDNTKYTPDELLPSAPDPRFVEYYNKYMEGKSMEDEDTSLRHPPPVAQPSSYIEQSTSLSFSLPSQPTYFPPPPPPFPPHPPPHPPPPPPLPPPPPPPPPSPPLQIPFPLSSSSGAMPIIESSVYLETLTTPPPLDVQMAYSLSPSSVSDDSSINEDGGDWTPYSVCSTTCGRGEKKRFRRCSVAECPSGSVEVESSPCALDECPEVNPYSWSSYTPCSTTCGTGTSVRYRLCNTKNCPEDGYETELISCYKPSCPVCLLDFEVIINSMVLDQSGHGNSGYLDKNTLIREHPQICGHYADLSRNGQIIISAHTFLFKPRNGISIACWVNIQTDNMSGKHSIFSTIREVSQRNFLGGYHFELDGGGVRWFHRDEYGTIVFSILTDQVTLPRVWMHICVTYDAYKGLAKIFVDGKERGSKEGRGLLSLDWGYKASIGSYDFDNRQLIGWVDEFIIYDYALEEEQAFNLLGKMRCPTSNATTVEIDAFKFENIHNKRGLMDSDANTDMLSRIKSLSEKNNAGNDNKTLSKLSKILSNTTLGIVNITHNKLANQSDTVRLGIADVTQSKLANRSDTDRLGIDNITHNKLANHSETVRNKTRRSIVKSNRKNPHR</sequence>
<name>A0ABM4D2D1_HYDVU</name>
<feature type="compositionally biased region" description="Basic and acidic residues" evidence="2">
    <location>
        <begin position="338"/>
        <end position="361"/>
    </location>
</feature>
<reference evidence="7" key="1">
    <citation type="submission" date="2025-08" db="UniProtKB">
        <authorList>
            <consortium name="RefSeq"/>
        </authorList>
    </citation>
    <scope>IDENTIFICATION</scope>
</reference>
<feature type="region of interest" description="Disordered" evidence="2">
    <location>
        <begin position="976"/>
        <end position="995"/>
    </location>
</feature>
<dbReference type="Pfam" id="PF01477">
    <property type="entry name" value="PLAT"/>
    <property type="match status" value="1"/>
</dbReference>
<organism evidence="6 7">
    <name type="scientific">Hydra vulgaris</name>
    <name type="common">Hydra</name>
    <name type="synonym">Hydra attenuata</name>
    <dbReference type="NCBI Taxonomy" id="6087"/>
    <lineage>
        <taxon>Eukaryota</taxon>
        <taxon>Metazoa</taxon>
        <taxon>Cnidaria</taxon>
        <taxon>Hydrozoa</taxon>
        <taxon>Hydroidolina</taxon>
        <taxon>Anthoathecata</taxon>
        <taxon>Aplanulata</taxon>
        <taxon>Hydridae</taxon>
        <taxon>Hydra</taxon>
    </lineage>
</organism>
<dbReference type="InterPro" id="IPR008979">
    <property type="entry name" value="Galactose-bd-like_sf"/>
</dbReference>
<feature type="domain" description="F5/8 type C" evidence="4">
    <location>
        <begin position="155"/>
        <end position="306"/>
    </location>
</feature>
<dbReference type="CDD" id="cd01756">
    <property type="entry name" value="PLAT_repeat"/>
    <property type="match status" value="1"/>
</dbReference>
<feature type="region of interest" description="Disordered" evidence="2">
    <location>
        <begin position="1435"/>
        <end position="1454"/>
    </location>
</feature>
<dbReference type="Proteomes" id="UP001652625">
    <property type="component" value="Chromosome 12"/>
</dbReference>
<dbReference type="PROSITE" id="PS50095">
    <property type="entry name" value="PLAT"/>
    <property type="match status" value="1"/>
</dbReference>
<comment type="caution">
    <text evidence="1">Lacks conserved residue(s) required for the propagation of feature annotation.</text>
</comment>
<dbReference type="InterPro" id="IPR036383">
    <property type="entry name" value="TSP1_rpt_sf"/>
</dbReference>
<dbReference type="InterPro" id="IPR000421">
    <property type="entry name" value="FA58C"/>
</dbReference>
<keyword evidence="6" id="KW-1185">Reference proteome</keyword>
<dbReference type="PROSITE" id="PS01285">
    <property type="entry name" value="FA58C_1"/>
    <property type="match status" value="2"/>
</dbReference>
<feature type="compositionally biased region" description="Basic residues" evidence="2">
    <location>
        <begin position="2031"/>
        <end position="2047"/>
    </location>
</feature>
<protein>
    <submittedName>
        <fullName evidence="7">Uncharacterized protein LOC100200237 isoform X2</fullName>
    </submittedName>
</protein>
<dbReference type="Pfam" id="PF00754">
    <property type="entry name" value="F5_F8_type_C"/>
    <property type="match status" value="3"/>
</dbReference>
<dbReference type="InterPro" id="IPR036392">
    <property type="entry name" value="PLAT/LH2_dom_sf"/>
</dbReference>
<dbReference type="CDD" id="cd00057">
    <property type="entry name" value="FA58C"/>
    <property type="match status" value="3"/>
</dbReference>
<feature type="domain" description="F5/8 type C" evidence="4">
    <location>
        <begin position="609"/>
        <end position="761"/>
    </location>
</feature>
<dbReference type="SUPFAM" id="SSF49723">
    <property type="entry name" value="Lipase/lipooxygenase domain (PLAT/LH2 domain)"/>
    <property type="match status" value="1"/>
</dbReference>
<accession>A0ABM4D2D1</accession>
<dbReference type="PROSITE" id="PS01286">
    <property type="entry name" value="FA58C_2"/>
    <property type="match status" value="3"/>
</dbReference>
<feature type="compositionally biased region" description="Basic and acidic residues" evidence="2">
    <location>
        <begin position="976"/>
        <end position="989"/>
    </location>
</feature>
<evidence type="ECO:0000313" key="7">
    <source>
        <dbReference type="RefSeq" id="XP_065668417.1"/>
    </source>
</evidence>
<evidence type="ECO:0000259" key="5">
    <source>
        <dbReference type="PROSITE" id="PS50095"/>
    </source>
</evidence>
<proteinExistence type="predicted"/>
<dbReference type="PROSITE" id="PS50022">
    <property type="entry name" value="FA58C_3"/>
    <property type="match status" value="3"/>
</dbReference>
<dbReference type="SUPFAM" id="SSF101447">
    <property type="entry name" value="Formin homology 2 domain (FH2 domain)"/>
    <property type="match status" value="1"/>
</dbReference>
<feature type="compositionally biased region" description="Polar residues" evidence="2">
    <location>
        <begin position="319"/>
        <end position="333"/>
    </location>
</feature>
<feature type="compositionally biased region" description="Pro residues" evidence="2">
    <location>
        <begin position="1506"/>
        <end position="1543"/>
    </location>
</feature>
<dbReference type="Gene3D" id="2.60.120.260">
    <property type="entry name" value="Galactose-binding domain-like"/>
    <property type="match status" value="3"/>
</dbReference>
<feature type="region of interest" description="Disordered" evidence="2">
    <location>
        <begin position="319"/>
        <end position="375"/>
    </location>
</feature>
<evidence type="ECO:0000256" key="1">
    <source>
        <dbReference type="PROSITE-ProRule" id="PRU00152"/>
    </source>
</evidence>
<dbReference type="GeneID" id="100200237"/>
<dbReference type="PANTHER" id="PTHR24543">
    <property type="entry name" value="MULTICOPPER OXIDASE-RELATED"/>
    <property type="match status" value="1"/>
</dbReference>
<gene>
    <name evidence="7" type="primary">LOC100200237</name>
</gene>
<feature type="domain" description="PLAT" evidence="5">
    <location>
        <begin position="19"/>
        <end position="135"/>
    </location>
</feature>